<dbReference type="InterPro" id="IPR001119">
    <property type="entry name" value="SLH_dom"/>
</dbReference>
<evidence type="ECO:0000259" key="3">
    <source>
        <dbReference type="PROSITE" id="PS51272"/>
    </source>
</evidence>
<comment type="caution">
    <text evidence="4">The sequence shown here is derived from an EMBL/GenBank/DDBJ whole genome shotgun (WGS) entry which is preliminary data.</text>
</comment>
<gene>
    <name evidence="4" type="ORF">H8698_00530</name>
</gene>
<organism evidence="4 5">
    <name type="scientific">Congzhengia minquanensis</name>
    <dbReference type="NCBI Taxonomy" id="2763657"/>
    <lineage>
        <taxon>Bacteria</taxon>
        <taxon>Bacillati</taxon>
        <taxon>Bacillota</taxon>
        <taxon>Clostridia</taxon>
        <taxon>Eubacteriales</taxon>
        <taxon>Oscillospiraceae</taxon>
        <taxon>Congzhengia</taxon>
    </lineage>
</organism>
<keyword evidence="2" id="KW-0732">Signal</keyword>
<proteinExistence type="predicted"/>
<dbReference type="AlphaFoldDB" id="A0A926DLT4"/>
<feature type="chain" id="PRO_5037713280" evidence="2">
    <location>
        <begin position="25"/>
        <end position="946"/>
    </location>
</feature>
<accession>A0A926DLT4</accession>
<dbReference type="Proteomes" id="UP000611762">
    <property type="component" value="Unassembled WGS sequence"/>
</dbReference>
<name>A0A926DLT4_9FIRM</name>
<reference evidence="4" key="1">
    <citation type="submission" date="2020-08" db="EMBL/GenBank/DDBJ databases">
        <title>Genome public.</title>
        <authorList>
            <person name="Liu C."/>
            <person name="Sun Q."/>
        </authorList>
    </citation>
    <scope>NUCLEOTIDE SEQUENCE</scope>
    <source>
        <strain evidence="4">H8</strain>
    </source>
</reference>
<protein>
    <submittedName>
        <fullName evidence="4">S-layer homology domain-containing protein</fullName>
    </submittedName>
</protein>
<sequence length="946" mass="103913">MKIAKKLLAGVLVFMMSVSPVAFAEEASEDVAPVQEVTENSNYTAAAEKLQALGVLKNTSLQQTTVVGRGQFVSLLCEAMGYTTLGHDNKQIFNDVPPASVYSDAIRAAYDMGIINGTGDGYFYPDRAVTLNEAVKMSVVALGYDVYAREAGYPIGYFNQAQKLNLLDRVDCAPNDFVTAGDVYQLLVNIVDTDLLQLVEVGDKTKYQRIEGETVLSEHFQIYKVEGQITANSVSAVSALGSKAGRDKIMIDGTLYNVGETNAEIYLGYNVEIYYYKSKDDTVGTIRYIRPRMERMECVEVDARDIEPGETTLKTLAFYDENENLKRKTVSPTADLIYNGVARSLNSKFLLTPENGKVLLLDSDNSGDYDVVLVTSYIMYVVSAVNADRFTISDMYGQNQIMLDPQDSSVTYRIERDGKLVKDITGLSQWDVLSVAASSEYVDDEGIRRIDSAKSIHYDVVATTYNEIGVISTYDEDTLTVNGTVYNVSEYYKYLIKTNKIYEPNLGAIYTFHFNSDHEIVTIDDEGLETAGGYGYLLGVDAKSTIDSTVRLKILESTGKITEFVCNDKVTLDGRRGVKAFDGSKSDVFTALTDNSGKAVKQIIGYSTNNDGKIKVVDTKELDAGGNNSSSLGYYGELKNTLGYKSSDKTLGDRFVFDSTAVLFCVPAKETVEIDDGNGGKTTVEVTEGGAWDNDKNFSVGSVSSVLSNDDKPYLDVYNVGRSNAIELAVIYGKTSASMTANTYISVIEKITTAVNANGENVIRVYGMKDGVAFTNDLSPDGFTIKMYDGTNPYPDASVILNNSYNGTPVLETGDVIRFGTDSEGYIKEVEFVVDASNPEAYQNLNNHGVASRTVYGMLYDCYNGFAELVFDPNEAEKDTDRESYVYALKSVPIMLYDGNKETVRTASVADLTSYRDCRDTTTATKMAINARYGEVRSIVIYTNMD</sequence>
<evidence type="ECO:0000256" key="2">
    <source>
        <dbReference type="SAM" id="SignalP"/>
    </source>
</evidence>
<dbReference type="Pfam" id="PF00395">
    <property type="entry name" value="SLH"/>
    <property type="match status" value="1"/>
</dbReference>
<feature type="domain" description="SLH" evidence="3">
    <location>
        <begin position="89"/>
        <end position="152"/>
    </location>
</feature>
<keyword evidence="5" id="KW-1185">Reference proteome</keyword>
<evidence type="ECO:0000313" key="4">
    <source>
        <dbReference type="EMBL" id="MBC8539460.1"/>
    </source>
</evidence>
<feature type="signal peptide" evidence="2">
    <location>
        <begin position="1"/>
        <end position="24"/>
    </location>
</feature>
<evidence type="ECO:0000313" key="5">
    <source>
        <dbReference type="Proteomes" id="UP000611762"/>
    </source>
</evidence>
<dbReference type="PROSITE" id="PS51272">
    <property type="entry name" value="SLH"/>
    <property type="match status" value="1"/>
</dbReference>
<evidence type="ECO:0000256" key="1">
    <source>
        <dbReference type="ARBA" id="ARBA00022737"/>
    </source>
</evidence>
<dbReference type="RefSeq" id="WP_249310580.1">
    <property type="nucleotide sequence ID" value="NZ_JACRSU010000001.1"/>
</dbReference>
<dbReference type="EMBL" id="JACRSU010000001">
    <property type="protein sequence ID" value="MBC8539460.1"/>
    <property type="molecule type" value="Genomic_DNA"/>
</dbReference>
<keyword evidence="1" id="KW-0677">Repeat</keyword>